<feature type="domain" description="5'-Nucleotidase C-terminal" evidence="4">
    <location>
        <begin position="406"/>
        <end position="554"/>
    </location>
</feature>
<gene>
    <name evidence="5" type="ORF">EV215_1193</name>
</gene>
<dbReference type="CDD" id="cd00845">
    <property type="entry name" value="MPP_UshA_N_like"/>
    <property type="match status" value="1"/>
</dbReference>
<proteinExistence type="predicted"/>
<dbReference type="AlphaFoldDB" id="A0AA46I665"/>
<organism evidence="5 6">
    <name type="scientific">Hypnocyclicus thermotrophus</name>
    <dbReference type="NCBI Taxonomy" id="1627895"/>
    <lineage>
        <taxon>Bacteria</taxon>
        <taxon>Fusobacteriati</taxon>
        <taxon>Fusobacteriota</taxon>
        <taxon>Fusobacteriia</taxon>
        <taxon>Fusobacteriales</taxon>
        <taxon>Fusobacteriaceae</taxon>
        <taxon>Hypnocyclicus</taxon>
    </lineage>
</organism>
<dbReference type="PRINTS" id="PR01607">
    <property type="entry name" value="APYRASEFAMLY"/>
</dbReference>
<evidence type="ECO:0000259" key="4">
    <source>
        <dbReference type="Pfam" id="PF02872"/>
    </source>
</evidence>
<reference evidence="5 6" key="1">
    <citation type="submission" date="2019-03" db="EMBL/GenBank/DDBJ databases">
        <title>Genomic Encyclopedia of Type Strains, Phase IV (KMG-IV): sequencing the most valuable type-strain genomes for metagenomic binning, comparative biology and taxonomic classification.</title>
        <authorList>
            <person name="Goeker M."/>
        </authorList>
    </citation>
    <scope>NUCLEOTIDE SEQUENCE [LARGE SCALE GENOMIC DNA]</scope>
    <source>
        <strain evidence="5 6">DSM 100055</strain>
    </source>
</reference>
<feature type="domain" description="Calcineurin-like phosphoesterase" evidence="3">
    <location>
        <begin position="94"/>
        <end position="311"/>
    </location>
</feature>
<evidence type="ECO:0000256" key="1">
    <source>
        <dbReference type="ARBA" id="ARBA00022729"/>
    </source>
</evidence>
<dbReference type="PANTHER" id="PTHR11575">
    <property type="entry name" value="5'-NUCLEOTIDASE-RELATED"/>
    <property type="match status" value="1"/>
</dbReference>
<evidence type="ECO:0000259" key="3">
    <source>
        <dbReference type="Pfam" id="PF00149"/>
    </source>
</evidence>
<dbReference type="InterPro" id="IPR036907">
    <property type="entry name" value="5'-Nucleotdase_C_sf"/>
</dbReference>
<dbReference type="EMBL" id="SOBG01000004">
    <property type="protein sequence ID" value="TDT70640.1"/>
    <property type="molecule type" value="Genomic_DNA"/>
</dbReference>
<dbReference type="GO" id="GO:0030288">
    <property type="term" value="C:outer membrane-bounded periplasmic space"/>
    <property type="evidence" value="ECO:0007669"/>
    <property type="project" value="TreeGrafter"/>
</dbReference>
<accession>A0AA46I665</accession>
<dbReference type="PANTHER" id="PTHR11575:SF24">
    <property type="entry name" value="5'-NUCLEOTIDASE"/>
    <property type="match status" value="1"/>
</dbReference>
<dbReference type="InterPro" id="IPR029052">
    <property type="entry name" value="Metallo-depent_PP-like"/>
</dbReference>
<evidence type="ECO:0000256" key="2">
    <source>
        <dbReference type="SAM" id="SignalP"/>
    </source>
</evidence>
<dbReference type="SUPFAM" id="SSF56300">
    <property type="entry name" value="Metallo-dependent phosphatases"/>
    <property type="match status" value="2"/>
</dbReference>
<dbReference type="PROSITE" id="PS51257">
    <property type="entry name" value="PROKAR_LIPOPROTEIN"/>
    <property type="match status" value="1"/>
</dbReference>
<keyword evidence="6" id="KW-1185">Reference proteome</keyword>
<feature type="signal peptide" evidence="2">
    <location>
        <begin position="1"/>
        <end position="21"/>
    </location>
</feature>
<dbReference type="Gene3D" id="3.60.21.10">
    <property type="match status" value="2"/>
</dbReference>
<dbReference type="InterPro" id="IPR008334">
    <property type="entry name" value="5'-Nucleotdase_C"/>
</dbReference>
<dbReference type="CDD" id="cd00118">
    <property type="entry name" value="LysM"/>
    <property type="match status" value="1"/>
</dbReference>
<dbReference type="InterPro" id="IPR036779">
    <property type="entry name" value="LysM_dom_sf"/>
</dbReference>
<dbReference type="Gene3D" id="3.10.350.10">
    <property type="entry name" value="LysM domain"/>
    <property type="match status" value="1"/>
</dbReference>
<evidence type="ECO:0000313" key="6">
    <source>
        <dbReference type="Proteomes" id="UP000294678"/>
    </source>
</evidence>
<dbReference type="InterPro" id="IPR004843">
    <property type="entry name" value="Calcineurin-like_PHP"/>
</dbReference>
<name>A0AA46I665_9FUSO</name>
<evidence type="ECO:0000313" key="5">
    <source>
        <dbReference type="EMBL" id="TDT70640.1"/>
    </source>
</evidence>
<dbReference type="SUPFAM" id="SSF55816">
    <property type="entry name" value="5'-nucleotidase (syn. UDP-sugar hydrolase), C-terminal domain"/>
    <property type="match status" value="2"/>
</dbReference>
<keyword evidence="1 2" id="KW-0732">Signal</keyword>
<dbReference type="InterPro" id="IPR018392">
    <property type="entry name" value="LysM"/>
</dbReference>
<feature type="domain" description="5'-Nucleotidase C-terminal" evidence="4">
    <location>
        <begin position="949"/>
        <end position="1095"/>
    </location>
</feature>
<comment type="caution">
    <text evidence="5">The sequence shown here is derived from an EMBL/GenBank/DDBJ whole genome shotgun (WGS) entry which is preliminary data.</text>
</comment>
<feature type="chain" id="PRO_5041438726" evidence="2">
    <location>
        <begin position="22"/>
        <end position="1193"/>
    </location>
</feature>
<dbReference type="GO" id="GO:0016787">
    <property type="term" value="F:hydrolase activity"/>
    <property type="evidence" value="ECO:0007669"/>
    <property type="project" value="InterPro"/>
</dbReference>
<sequence>MQLKKLFILFTLLITIVSCNSNTVKKEVVNEVPTKTETVVETPKAEEAIKVTESAKVEETKAEERKVEDLVVTNKNNPPVIKGTEDLNEQEVVIALTSDMHGRIYPYDYAIDSEDKDAGYAKIYTLVKQLRKENPNMILLDNGDTVQDNSAELFNDMNPHPMVEAMNFMGTDAWTIGNHEFNFGKDFLIKNINSFKGSVISANIFNKDDGSYFVQPYQEFIVNGARVVVIGITPPHIPKWEASTPEHFKNLIFQETKRSLQATLDEIGDNFDVLIGAFHLGRKGEYGGAGIYDLAKAFPEFSVIFGGHEHATYVEDVNGVKIIEPGKYGSSLAVAGIKLVKTDGNWEVKGVEAANLSTKEVEPDKEMLEKFKYVHEKSLADANTVIGEVTDDFIKGVDYITKADKVTTMPTAQLQDTAVINLINRVQKKYANADISSAALFNFGSNLKKGPFKKKDVAYIYKYPNTLVGVNITGENLLKYMEWSASYYNTWKEGDITISFNENVRGYNYDMFYGVNYEIDLSQEPGNRIKNVIFNGKPFDKNKTYKLAVNNYRFGTLLSLGLVKPEDKYFDSYAEMQDAGRIRDLIIKYTKEMGGKLSPKVENNWKIVGIKLDYPGKEEILDKVRSGEIQIPRSKDGRTLNVKSLNIYDFPRDVKIDIVTFNDFHGHVKEGRKELGMAKIVGYVDALKKENPNVLVVSAGDNYQGTAISNLTVGAPVNDMFELLDLVGSAIGNHEFDWGVEKIKEWEDKGVAFLASNIYDKATNKPVSWAMPYRIVEIAGKKIAFIGLSTESTAYQTKVENVKDLKFIPVEKAAKEWVEYLMSGKASEGKPDAIIALTHVPTVQDRDTKEITGDEIERLSKVKGIDAIVTGHSHKIVSGKINGIPVVQAYKYGRALGRIELMFDKENKLTVNAYVDLAYKHKEDIPVSKEAKLRYEMREEKLKPILGKVVGKLNEDLIHDRSAKNLTPLGYWAADIMRKATGTQIGLTNGGGLRRSLYKGDITMGDLYEVMPFDNQLVTMKVSGKHLKELIDHGIDADYMTDGQFAGLYVVYNPDKEYEHRVEMLALEDGTIVEDDKWYTLTTNDFILGGGDKYNFKGAKEVVDTYVQIRDVLEEAIEKEKEVKVPNIEGIMIPVTEYKAEPGDCLWNIIKAADNTLSDKEILSIVKDLALINRLENPDLIYIDQTLRLPLDN</sequence>
<dbReference type="Gene3D" id="3.90.780.10">
    <property type="entry name" value="5'-Nucleotidase, C-terminal domain"/>
    <property type="match status" value="2"/>
</dbReference>
<dbReference type="Pfam" id="PF00149">
    <property type="entry name" value="Metallophos"/>
    <property type="match status" value="2"/>
</dbReference>
<protein>
    <submittedName>
        <fullName evidence="5">2',3'-cyclic-nucleotide 2'-phosphodiesterase (5'-nucleotidase family)</fullName>
    </submittedName>
</protein>
<feature type="domain" description="Calcineurin-like phosphoesterase" evidence="3">
    <location>
        <begin position="658"/>
        <end position="875"/>
    </location>
</feature>
<dbReference type="Pfam" id="PF02872">
    <property type="entry name" value="5_nucleotid_C"/>
    <property type="match status" value="2"/>
</dbReference>
<dbReference type="Proteomes" id="UP000294678">
    <property type="component" value="Unassembled WGS sequence"/>
</dbReference>
<dbReference type="GO" id="GO:0009166">
    <property type="term" value="P:nucleotide catabolic process"/>
    <property type="evidence" value="ECO:0007669"/>
    <property type="project" value="InterPro"/>
</dbReference>
<dbReference type="InterPro" id="IPR006179">
    <property type="entry name" value="5_nucleotidase/apyrase"/>
</dbReference>
<dbReference type="RefSeq" id="WP_134113074.1">
    <property type="nucleotide sequence ID" value="NZ_SOBG01000004.1"/>
</dbReference>